<dbReference type="Gene3D" id="3.30.457.10">
    <property type="entry name" value="Copper amine oxidase-like, N-terminal domain"/>
    <property type="match status" value="1"/>
</dbReference>
<dbReference type="Proteomes" id="UP000003379">
    <property type="component" value="Unassembled WGS sequence"/>
</dbReference>
<gene>
    <name evidence="3" type="ORF">HMPREF9628_01372</name>
</gene>
<dbReference type="SUPFAM" id="SSF55383">
    <property type="entry name" value="Copper amine oxidase, domain N"/>
    <property type="match status" value="1"/>
</dbReference>
<keyword evidence="1" id="KW-0472">Membrane</keyword>
<feature type="domain" description="Copper amine oxidase-like N-terminal" evidence="2">
    <location>
        <begin position="52"/>
        <end position="158"/>
    </location>
</feature>
<dbReference type="InterPro" id="IPR036582">
    <property type="entry name" value="Mao_N_sf"/>
</dbReference>
<evidence type="ECO:0000313" key="3">
    <source>
        <dbReference type="EMBL" id="EHL19683.1"/>
    </source>
</evidence>
<organism evidence="3 4">
    <name type="scientific">Peptoanaerobacter stomatis</name>
    <dbReference type="NCBI Taxonomy" id="796937"/>
    <lineage>
        <taxon>Bacteria</taxon>
        <taxon>Bacillati</taxon>
        <taxon>Bacillota</taxon>
        <taxon>Clostridia</taxon>
        <taxon>Peptostreptococcales</taxon>
        <taxon>Filifactoraceae</taxon>
        <taxon>Peptoanaerobacter</taxon>
    </lineage>
</organism>
<dbReference type="AlphaFoldDB" id="G9XBK5"/>
<dbReference type="InterPro" id="IPR012854">
    <property type="entry name" value="Cu_amine_oxidase-like_N"/>
</dbReference>
<protein>
    <recommendedName>
        <fullName evidence="2">Copper amine oxidase-like N-terminal domain-containing protein</fullName>
    </recommendedName>
</protein>
<dbReference type="EMBL" id="AFZG01000016">
    <property type="protein sequence ID" value="EHL19683.1"/>
    <property type="molecule type" value="Genomic_DNA"/>
</dbReference>
<name>G9XBK5_9FIRM</name>
<comment type="caution">
    <text evidence="3">The sequence shown here is derived from an EMBL/GenBank/DDBJ whole genome shotgun (WGS) entry which is preliminary data.</text>
</comment>
<evidence type="ECO:0000313" key="4">
    <source>
        <dbReference type="Proteomes" id="UP000003379"/>
    </source>
</evidence>
<reference evidence="3 4" key="1">
    <citation type="submission" date="2011-08" db="EMBL/GenBank/DDBJ databases">
        <title>The Genome Sequence of Eubacteriaceae bacterium CM5.</title>
        <authorList>
            <consortium name="The Broad Institute Genome Sequencing Platform"/>
            <person name="Earl A."/>
            <person name="Ward D."/>
            <person name="Feldgarden M."/>
            <person name="Gevers D."/>
            <person name="Sizova M."/>
            <person name="Hazen A."/>
            <person name="Epstein S."/>
            <person name="Young S.K."/>
            <person name="Zeng Q."/>
            <person name="Gargeya S."/>
            <person name="Fitzgerald M."/>
            <person name="Haas B."/>
            <person name="Abouelleil A."/>
            <person name="Alvarado L."/>
            <person name="Arachchi H.M."/>
            <person name="Berlin A."/>
            <person name="Brown A."/>
            <person name="Chapman S.B."/>
            <person name="Chen Z."/>
            <person name="Dunbar C."/>
            <person name="Freedman E."/>
            <person name="Gearin G."/>
            <person name="Gellesch M."/>
            <person name="Goldberg J."/>
            <person name="Griggs A."/>
            <person name="Gujja S."/>
            <person name="Heiman D."/>
            <person name="Howarth C."/>
            <person name="Larson L."/>
            <person name="Lui A."/>
            <person name="MacDonald P.J.P."/>
            <person name="Montmayeur A."/>
            <person name="Murphy C."/>
            <person name="Neiman D."/>
            <person name="Pearson M."/>
            <person name="Priest M."/>
            <person name="Roberts A."/>
            <person name="Saif S."/>
            <person name="Shea T."/>
            <person name="Shenoy N."/>
            <person name="Sisk P."/>
            <person name="Stolte C."/>
            <person name="Sykes S."/>
            <person name="Wortman J."/>
            <person name="Nusbaum C."/>
            <person name="Birren B."/>
        </authorList>
    </citation>
    <scope>NUCLEOTIDE SEQUENCE [LARGE SCALE GENOMIC DNA]</scope>
    <source>
        <strain evidence="3 4">CM5</strain>
    </source>
</reference>
<dbReference type="HOGENOM" id="CLU_086008_0_0_9"/>
<proteinExistence type="predicted"/>
<evidence type="ECO:0000256" key="1">
    <source>
        <dbReference type="SAM" id="Phobius"/>
    </source>
</evidence>
<evidence type="ECO:0000259" key="2">
    <source>
        <dbReference type="Pfam" id="PF07833"/>
    </source>
</evidence>
<dbReference type="Pfam" id="PF07833">
    <property type="entry name" value="Cu_amine_oxidN1"/>
    <property type="match status" value="1"/>
</dbReference>
<feature type="transmembrane region" description="Helical" evidence="1">
    <location>
        <begin position="12"/>
        <end position="33"/>
    </location>
</feature>
<keyword evidence="1" id="KW-1133">Transmembrane helix</keyword>
<keyword evidence="1" id="KW-0812">Transmembrane</keyword>
<accession>G9XBK5</accession>
<sequence>MHLFLKKFIKKTICLYLSIIVISSIFIPANVSYSDSKKNYNKKISIYMFNDLIDTDVNPVIENGRVLVPLRILTSELNIDAKWIAAENKILIKDENPHANTNIELYVNNINAKVDGKNIMLDSAPKIINGRTMVPLRFISDAFDLDVKWISDESKVKIDIKPAILNGTVRIMSTKELCELQNIPINDNYYKNFINYSYTYAIFLLDEPSIAKNSFCADGFVYRNRKFSMALLGIATSDNENEIKKWKMYDRKKNNYKNFFNIPIRRTSSMWRTLCL</sequence>